<organism evidence="2 3">
    <name type="scientific">Anaerohalosphaera lusitana</name>
    <dbReference type="NCBI Taxonomy" id="1936003"/>
    <lineage>
        <taxon>Bacteria</taxon>
        <taxon>Pseudomonadati</taxon>
        <taxon>Planctomycetota</taxon>
        <taxon>Phycisphaerae</taxon>
        <taxon>Sedimentisphaerales</taxon>
        <taxon>Anaerohalosphaeraceae</taxon>
        <taxon>Anaerohalosphaera</taxon>
    </lineage>
</organism>
<dbReference type="AlphaFoldDB" id="A0A1U9NR02"/>
<keyword evidence="1" id="KW-0812">Transmembrane</keyword>
<evidence type="ECO:0000313" key="3">
    <source>
        <dbReference type="Proteomes" id="UP000189674"/>
    </source>
</evidence>
<protein>
    <submittedName>
        <fullName evidence="2">Uncharacterized protein</fullName>
    </submittedName>
</protein>
<proteinExistence type="predicted"/>
<feature type="transmembrane region" description="Helical" evidence="1">
    <location>
        <begin position="43"/>
        <end position="58"/>
    </location>
</feature>
<evidence type="ECO:0000313" key="2">
    <source>
        <dbReference type="EMBL" id="AQT70351.1"/>
    </source>
</evidence>
<reference evidence="3" key="1">
    <citation type="submission" date="2017-02" db="EMBL/GenBank/DDBJ databases">
        <title>Comparative genomics and description of representatives of a novel lineage of planctomycetes thriving in anoxic sediments.</title>
        <authorList>
            <person name="Spring S."/>
            <person name="Bunk B."/>
            <person name="Sproer C."/>
        </authorList>
    </citation>
    <scope>NUCLEOTIDE SEQUENCE [LARGE SCALE GENOMIC DNA]</scope>
    <source>
        <strain evidence="3">ST-NAGAB-D1</strain>
    </source>
</reference>
<sequence>MDKNDLYAHTQLGKTFRKYKLISIFVFIGACLLNPVIDELAFFIAGAAVVMHGALYHIDKKVRQQMVLAKDARLEKDKLEIYLEEQKCNVVADLEGDCVQKADIQGVEYVSINVPMIICEVDGCIQPANSVKEND</sequence>
<keyword evidence="1" id="KW-0472">Membrane</keyword>
<gene>
    <name evidence="2" type="ORF">STSP2_03557</name>
</gene>
<dbReference type="KEGG" id="alus:STSP2_03557"/>
<feature type="transmembrane region" description="Helical" evidence="1">
    <location>
        <begin position="21"/>
        <end position="37"/>
    </location>
</feature>
<dbReference type="PROSITE" id="PS51257">
    <property type="entry name" value="PROKAR_LIPOPROTEIN"/>
    <property type="match status" value="1"/>
</dbReference>
<accession>A0A1U9NR02</accession>
<name>A0A1U9NR02_9BACT</name>
<dbReference type="Proteomes" id="UP000189674">
    <property type="component" value="Chromosome"/>
</dbReference>
<keyword evidence="1" id="KW-1133">Transmembrane helix</keyword>
<keyword evidence="3" id="KW-1185">Reference proteome</keyword>
<evidence type="ECO:0000256" key="1">
    <source>
        <dbReference type="SAM" id="Phobius"/>
    </source>
</evidence>
<dbReference type="EMBL" id="CP019791">
    <property type="protein sequence ID" value="AQT70351.1"/>
    <property type="molecule type" value="Genomic_DNA"/>
</dbReference>
<dbReference type="STRING" id="1936003.STSP2_03557"/>
<dbReference type="RefSeq" id="WP_146663945.1">
    <property type="nucleotide sequence ID" value="NZ_CP019791.1"/>
</dbReference>